<dbReference type="AlphaFoldDB" id="A0A699X3M8"/>
<sequence>PPAPTRARPELAPSGVVNRRERVHVQVDAREGGRAADLRREAFVLGQRQRILR</sequence>
<feature type="non-terminal residue" evidence="1">
    <location>
        <position position="53"/>
    </location>
</feature>
<proteinExistence type="predicted"/>
<reference evidence="1" key="1">
    <citation type="journal article" date="2019" name="Sci. Rep.">
        <title>Draft genome of Tanacetum cinerariifolium, the natural source of mosquito coil.</title>
        <authorList>
            <person name="Yamashiro T."/>
            <person name="Shiraishi A."/>
            <person name="Satake H."/>
            <person name="Nakayama K."/>
        </authorList>
    </citation>
    <scope>NUCLEOTIDE SEQUENCE</scope>
</reference>
<protein>
    <submittedName>
        <fullName evidence="1">Uncharacterized protein</fullName>
    </submittedName>
</protein>
<organism evidence="1">
    <name type="scientific">Tanacetum cinerariifolium</name>
    <name type="common">Dalmatian daisy</name>
    <name type="synonym">Chrysanthemum cinerariifolium</name>
    <dbReference type="NCBI Taxonomy" id="118510"/>
    <lineage>
        <taxon>Eukaryota</taxon>
        <taxon>Viridiplantae</taxon>
        <taxon>Streptophyta</taxon>
        <taxon>Embryophyta</taxon>
        <taxon>Tracheophyta</taxon>
        <taxon>Spermatophyta</taxon>
        <taxon>Magnoliopsida</taxon>
        <taxon>eudicotyledons</taxon>
        <taxon>Gunneridae</taxon>
        <taxon>Pentapetalae</taxon>
        <taxon>asterids</taxon>
        <taxon>campanulids</taxon>
        <taxon>Asterales</taxon>
        <taxon>Asteraceae</taxon>
        <taxon>Asteroideae</taxon>
        <taxon>Anthemideae</taxon>
        <taxon>Anthemidinae</taxon>
        <taxon>Tanacetum</taxon>
    </lineage>
</organism>
<evidence type="ECO:0000313" key="1">
    <source>
        <dbReference type="EMBL" id="GFD54347.1"/>
    </source>
</evidence>
<accession>A0A699X3M8</accession>
<comment type="caution">
    <text evidence="1">The sequence shown here is derived from an EMBL/GenBank/DDBJ whole genome shotgun (WGS) entry which is preliminary data.</text>
</comment>
<name>A0A699X3M8_TANCI</name>
<feature type="non-terminal residue" evidence="1">
    <location>
        <position position="1"/>
    </location>
</feature>
<gene>
    <name evidence="1" type="ORF">Tci_926316</name>
</gene>
<dbReference type="EMBL" id="BKCJ011804862">
    <property type="protein sequence ID" value="GFD54347.1"/>
    <property type="molecule type" value="Genomic_DNA"/>
</dbReference>